<dbReference type="SUPFAM" id="SSF53850">
    <property type="entry name" value="Periplasmic binding protein-like II"/>
    <property type="match status" value="1"/>
</dbReference>
<gene>
    <name evidence="3" type="ORF">GCM10007363_07770</name>
</gene>
<dbReference type="RefSeq" id="WP_371870510.1">
    <property type="nucleotide sequence ID" value="NZ_BMDE01000002.1"/>
</dbReference>
<sequence>MKPSNRLRHLLAAALTSLSCAAVAADQLTVYTALEPEDLKKYADRFNADHPDIKINWVRDSTGVITARLLAEKNNPKADAVWGLAATSLKLLQQQDMLEAYAPKGLDKLNPRYVDNQQQPQWIGMDAWMAAICFNTVEAQKHQLPIPASWQDLTKPVYRGHVVMPHPASSGTGYLDVSAWLQTFGEEQGWAYMDGLHQNIKSYTHSGSKPCKMAATGEAPIGISFAYRGAKEKSAGAPLELIFPSEGLGWEMEAAAIIKGSQRLAAAKTLLDWAASEKANRLYNEGYAIVAMPGIARPVEHFPAEPEKLLIDNDFDWAAESRERILAEWQKRYEGKAEAQ</sequence>
<dbReference type="CDD" id="cd13544">
    <property type="entry name" value="PBP2_Fbp_like_1"/>
    <property type="match status" value="1"/>
</dbReference>
<dbReference type="InterPro" id="IPR017663">
    <property type="entry name" value="ABC_2-AEP-bd"/>
</dbReference>
<dbReference type="PANTHER" id="PTHR30006:SF2">
    <property type="entry name" value="ABC TRANSPORTER SUBSTRATE-BINDING PROTEIN"/>
    <property type="match status" value="1"/>
</dbReference>
<dbReference type="EMBL" id="BMDE01000002">
    <property type="protein sequence ID" value="GGH90385.1"/>
    <property type="molecule type" value="Genomic_DNA"/>
</dbReference>
<organism evidence="3 4">
    <name type="scientific">Pseudomonas fluvialis</name>
    <dbReference type="NCBI Taxonomy" id="1793966"/>
    <lineage>
        <taxon>Bacteria</taxon>
        <taxon>Pseudomonadati</taxon>
        <taxon>Pseudomonadota</taxon>
        <taxon>Gammaproteobacteria</taxon>
        <taxon>Pseudomonadales</taxon>
        <taxon>Pseudomonadaceae</taxon>
        <taxon>Pseudomonas</taxon>
    </lineage>
</organism>
<feature type="chain" id="PRO_5046813937" evidence="2">
    <location>
        <begin position="25"/>
        <end position="340"/>
    </location>
</feature>
<dbReference type="PROSITE" id="PS51257">
    <property type="entry name" value="PROKAR_LIPOPROTEIN"/>
    <property type="match status" value="1"/>
</dbReference>
<keyword evidence="4" id="KW-1185">Reference proteome</keyword>
<accession>A0ABQ2AE12</accession>
<evidence type="ECO:0000256" key="1">
    <source>
        <dbReference type="ARBA" id="ARBA00022729"/>
    </source>
</evidence>
<dbReference type="Gene3D" id="3.40.190.10">
    <property type="entry name" value="Periplasmic binding protein-like II"/>
    <property type="match status" value="2"/>
</dbReference>
<dbReference type="NCBIfam" id="TIGR03261">
    <property type="entry name" value="phnS2"/>
    <property type="match status" value="1"/>
</dbReference>
<dbReference type="Proteomes" id="UP000655550">
    <property type="component" value="Unassembled WGS sequence"/>
</dbReference>
<protein>
    <submittedName>
        <fullName evidence="3">2-aminoethylphosphonate ABC transporter substrate-binding protein</fullName>
    </submittedName>
</protein>
<dbReference type="PANTHER" id="PTHR30006">
    <property type="entry name" value="THIAMINE-BINDING PERIPLASMIC PROTEIN-RELATED"/>
    <property type="match status" value="1"/>
</dbReference>
<dbReference type="PIRSF" id="PIRSF002825">
    <property type="entry name" value="CfbpA"/>
    <property type="match status" value="1"/>
</dbReference>
<evidence type="ECO:0000313" key="3">
    <source>
        <dbReference type="EMBL" id="GGH90385.1"/>
    </source>
</evidence>
<feature type="signal peptide" evidence="2">
    <location>
        <begin position="1"/>
        <end position="24"/>
    </location>
</feature>
<name>A0ABQ2AE12_9PSED</name>
<comment type="caution">
    <text evidence="3">The sequence shown here is derived from an EMBL/GenBank/DDBJ whole genome shotgun (WGS) entry which is preliminary data.</text>
</comment>
<proteinExistence type="predicted"/>
<dbReference type="Pfam" id="PF13343">
    <property type="entry name" value="SBP_bac_6"/>
    <property type="match status" value="1"/>
</dbReference>
<keyword evidence="1 2" id="KW-0732">Signal</keyword>
<evidence type="ECO:0000313" key="4">
    <source>
        <dbReference type="Proteomes" id="UP000655550"/>
    </source>
</evidence>
<reference evidence="4" key="1">
    <citation type="journal article" date="2019" name="Int. J. Syst. Evol. Microbiol.">
        <title>The Global Catalogue of Microorganisms (GCM) 10K type strain sequencing project: providing services to taxonomists for standard genome sequencing and annotation.</title>
        <authorList>
            <consortium name="The Broad Institute Genomics Platform"/>
            <consortium name="The Broad Institute Genome Sequencing Center for Infectious Disease"/>
            <person name="Wu L."/>
            <person name="Ma J."/>
        </authorList>
    </citation>
    <scope>NUCLEOTIDE SEQUENCE [LARGE SCALE GENOMIC DNA]</scope>
    <source>
        <strain evidence="4">CCM 8778</strain>
    </source>
</reference>
<evidence type="ECO:0000256" key="2">
    <source>
        <dbReference type="SAM" id="SignalP"/>
    </source>
</evidence>
<dbReference type="InterPro" id="IPR026045">
    <property type="entry name" value="Ferric-bd"/>
</dbReference>